<protein>
    <recommendedName>
        <fullName evidence="1">2-hydroxychromene-2-carboxylate isomerase</fullName>
        <ecNumber evidence="1">5.99.1.4</ecNumber>
    </recommendedName>
</protein>
<dbReference type="InterPro" id="IPR001853">
    <property type="entry name" value="DSBA-like_thioredoxin_dom"/>
</dbReference>
<dbReference type="PIRSF" id="PIRSF006386">
    <property type="entry name" value="HCCAis_GSTk"/>
    <property type="match status" value="1"/>
</dbReference>
<comment type="similarity">
    <text evidence="1">Belongs to the GST superfamily. NadH family.</text>
</comment>
<dbReference type="GO" id="GO:1901170">
    <property type="term" value="P:naphthalene catabolic process"/>
    <property type="evidence" value="ECO:0007669"/>
    <property type="project" value="InterPro"/>
</dbReference>
<dbReference type="CDD" id="cd03022">
    <property type="entry name" value="DsbA_HCCA_Iso"/>
    <property type="match status" value="1"/>
</dbReference>
<organism evidence="4 5">
    <name type="scientific">Ruegeria arenilitoris</name>
    <dbReference type="NCBI Taxonomy" id="1173585"/>
    <lineage>
        <taxon>Bacteria</taxon>
        <taxon>Pseudomonadati</taxon>
        <taxon>Pseudomonadota</taxon>
        <taxon>Alphaproteobacteria</taxon>
        <taxon>Rhodobacterales</taxon>
        <taxon>Roseobacteraceae</taxon>
        <taxon>Ruegeria</taxon>
    </lineage>
</organism>
<dbReference type="GO" id="GO:0004364">
    <property type="term" value="F:glutathione transferase activity"/>
    <property type="evidence" value="ECO:0007669"/>
    <property type="project" value="TreeGrafter"/>
</dbReference>
<reference evidence="5" key="1">
    <citation type="submission" date="2017-05" db="EMBL/GenBank/DDBJ databases">
        <authorList>
            <person name="Rodrigo-Torres L."/>
            <person name="Arahal R. D."/>
            <person name="Lucena T."/>
        </authorList>
    </citation>
    <scope>NUCLEOTIDE SEQUENCE [LARGE SCALE GENOMIC DNA]</scope>
    <source>
        <strain evidence="5">CECT 8715</strain>
    </source>
</reference>
<accession>A0A238KF95</accession>
<dbReference type="AlphaFoldDB" id="A0A238KF95"/>
<dbReference type="GO" id="GO:0004602">
    <property type="term" value="F:glutathione peroxidase activity"/>
    <property type="evidence" value="ECO:0007669"/>
    <property type="project" value="TreeGrafter"/>
</dbReference>
<dbReference type="InterPro" id="IPR044087">
    <property type="entry name" value="NahD-like"/>
</dbReference>
<evidence type="ECO:0000256" key="2">
    <source>
        <dbReference type="PIRSR" id="PIRSR006386-1"/>
    </source>
</evidence>
<evidence type="ECO:0000313" key="5">
    <source>
        <dbReference type="Proteomes" id="UP000202485"/>
    </source>
</evidence>
<feature type="domain" description="DSBA-like thioredoxin" evidence="3">
    <location>
        <begin position="4"/>
        <end position="189"/>
    </location>
</feature>
<dbReference type="OrthoDB" id="5244108at2"/>
<gene>
    <name evidence="4" type="primary">nsaD_2</name>
    <name evidence="4" type="ORF">RUA8715_01937</name>
</gene>
<dbReference type="InterPro" id="IPR051924">
    <property type="entry name" value="GST_Kappa/NadH"/>
</dbReference>
<name>A0A238KF95_9RHOB</name>
<evidence type="ECO:0000313" key="4">
    <source>
        <dbReference type="EMBL" id="SMX41164.1"/>
    </source>
</evidence>
<comment type="catalytic activity">
    <reaction evidence="1">
        <text>2-hydroxychromene-2-carboxylate = (3E)-4-(2-hydroxyphenyl)-2-oxobut-3-enoate</text>
        <dbReference type="Rhea" id="RHEA:27401"/>
        <dbReference type="ChEBI" id="CHEBI:59350"/>
        <dbReference type="ChEBI" id="CHEBI:59353"/>
        <dbReference type="EC" id="5.99.1.4"/>
    </reaction>
</comment>
<feature type="active site" description="Nucleophile" evidence="2">
    <location>
        <position position="13"/>
    </location>
</feature>
<dbReference type="InterPro" id="IPR036249">
    <property type="entry name" value="Thioredoxin-like_sf"/>
</dbReference>
<dbReference type="GO" id="GO:0006749">
    <property type="term" value="P:glutathione metabolic process"/>
    <property type="evidence" value="ECO:0007669"/>
    <property type="project" value="TreeGrafter"/>
</dbReference>
<proteinExistence type="inferred from homology"/>
<keyword evidence="1 4" id="KW-0413">Isomerase</keyword>
<dbReference type="EMBL" id="FXYG01000002">
    <property type="protein sequence ID" value="SMX41164.1"/>
    <property type="molecule type" value="Genomic_DNA"/>
</dbReference>
<sequence length="197" mass="21814">MPATLHFWFDFASTYSYLSAMRVERDAAACGVQVDWQPFLLGPIFAEQGWKTSPFNIYPAKGRYMWRDMERLCRQRDLPLTRPAEFPQNGLKAARLALAIPQGEARAAFSGAVFAAQFGQGLNVSEEPVLRSALSAAGVPEDMIDRTADADIKSSLFEQVARAKSLGIFGAPSFVVDEELYWGDDRLDMAIRQAAAI</sequence>
<evidence type="ECO:0000256" key="1">
    <source>
        <dbReference type="PIRNR" id="PIRNR006386"/>
    </source>
</evidence>
<dbReference type="SUPFAM" id="SSF52833">
    <property type="entry name" value="Thioredoxin-like"/>
    <property type="match status" value="1"/>
</dbReference>
<dbReference type="RefSeq" id="WP_093963450.1">
    <property type="nucleotide sequence ID" value="NZ_FXYG01000002.1"/>
</dbReference>
<dbReference type="InterPro" id="IPR014440">
    <property type="entry name" value="HCCAis_GSTk"/>
</dbReference>
<dbReference type="EC" id="5.99.1.4" evidence="1"/>
<evidence type="ECO:0000259" key="3">
    <source>
        <dbReference type="Pfam" id="PF01323"/>
    </source>
</evidence>
<dbReference type="Gene3D" id="3.40.30.10">
    <property type="entry name" value="Glutaredoxin"/>
    <property type="match status" value="1"/>
</dbReference>
<dbReference type="Pfam" id="PF01323">
    <property type="entry name" value="DSBA"/>
    <property type="match status" value="1"/>
</dbReference>
<dbReference type="PANTHER" id="PTHR42943:SF2">
    <property type="entry name" value="GLUTATHIONE S-TRANSFERASE KAPPA 1"/>
    <property type="match status" value="1"/>
</dbReference>
<dbReference type="PANTHER" id="PTHR42943">
    <property type="entry name" value="GLUTATHIONE S-TRANSFERASE KAPPA"/>
    <property type="match status" value="1"/>
</dbReference>
<dbReference type="Proteomes" id="UP000202485">
    <property type="component" value="Unassembled WGS sequence"/>
</dbReference>
<keyword evidence="5" id="KW-1185">Reference proteome</keyword>
<dbReference type="GO" id="GO:0018845">
    <property type="term" value="F:2-hydroxychromene-2-carboxylate isomerase activity"/>
    <property type="evidence" value="ECO:0007669"/>
    <property type="project" value="UniProtKB-UniRule"/>
</dbReference>